<comment type="subcellular location">
    <subcellularLocation>
        <location evidence="1 12">Golgi apparatus</location>
        <location evidence="1 12">Golgi stack membrane</location>
        <topology evidence="1 12">Single-pass type II membrane protein</topology>
    </subcellularLocation>
</comment>
<reference evidence="15" key="2">
    <citation type="submission" date="2014-09" db="EMBL/GenBank/DDBJ databases">
        <authorList>
            <person name="Aslett A.Martin."/>
        </authorList>
    </citation>
    <scope>NUCLEOTIDE SEQUENCE</scope>
    <source>
        <strain evidence="15">ED321 Heterogonic</strain>
    </source>
</reference>
<keyword evidence="7" id="KW-0735">Signal-anchor</keyword>
<keyword evidence="9 12" id="KW-0333">Golgi apparatus</keyword>
<dbReference type="GO" id="GO:0032580">
    <property type="term" value="C:Golgi cisterna membrane"/>
    <property type="evidence" value="ECO:0007669"/>
    <property type="project" value="UniProtKB-SubCell"/>
</dbReference>
<dbReference type="RefSeq" id="XP_024510845.1">
    <property type="nucleotide sequence ID" value="XM_024645381.1"/>
</dbReference>
<evidence type="ECO:0000256" key="7">
    <source>
        <dbReference type="ARBA" id="ARBA00022968"/>
    </source>
</evidence>
<evidence type="ECO:0000256" key="2">
    <source>
        <dbReference type="ARBA" id="ARBA00004922"/>
    </source>
</evidence>
<evidence type="ECO:0000256" key="4">
    <source>
        <dbReference type="ARBA" id="ARBA00022676"/>
    </source>
</evidence>
<keyword evidence="8" id="KW-1133">Transmembrane helix</keyword>
<dbReference type="FunFam" id="3.40.50.11660:FF:000002">
    <property type="entry name" value="Alpha-(1,3)-fucosyltransferase"/>
    <property type="match status" value="1"/>
</dbReference>
<evidence type="ECO:0000256" key="3">
    <source>
        <dbReference type="ARBA" id="ARBA00008919"/>
    </source>
</evidence>
<evidence type="ECO:0000313" key="16">
    <source>
        <dbReference type="Proteomes" id="UP000035682"/>
    </source>
</evidence>
<reference evidence="17" key="3">
    <citation type="submission" date="2020-12" db="UniProtKB">
        <authorList>
            <consortium name="WormBaseParasite"/>
        </authorList>
    </citation>
    <scope>IDENTIFICATION</scope>
</reference>
<keyword evidence="4 12" id="KW-0328">Glycosyltransferase</keyword>
<evidence type="ECO:0000256" key="1">
    <source>
        <dbReference type="ARBA" id="ARBA00004447"/>
    </source>
</evidence>
<dbReference type="OrthoDB" id="427096at2759"/>
<dbReference type="PANTHER" id="PTHR48438:SF1">
    <property type="entry name" value="ALPHA-(1,3)-FUCOSYLTRANSFERASE C-RELATED"/>
    <property type="match status" value="1"/>
</dbReference>
<reference evidence="16" key="1">
    <citation type="submission" date="2014-09" db="EMBL/GenBank/DDBJ databases">
        <authorList>
            <person name="Martin A.A."/>
        </authorList>
    </citation>
    <scope>NUCLEOTIDE SEQUENCE</scope>
    <source>
        <strain evidence="16">ED321</strain>
    </source>
</reference>
<dbReference type="Gene3D" id="3.40.50.11660">
    <property type="entry name" value="Glycosyl transferase family 10, C-terminal domain"/>
    <property type="match status" value="1"/>
</dbReference>
<dbReference type="InterPro" id="IPR031481">
    <property type="entry name" value="Glyco_tran_10_N"/>
</dbReference>
<accession>A0A090LVG4</accession>
<evidence type="ECO:0000256" key="9">
    <source>
        <dbReference type="ARBA" id="ARBA00023034"/>
    </source>
</evidence>
<comment type="similarity">
    <text evidence="3 12">Belongs to the glycosyltransferase 10 family.</text>
</comment>
<dbReference type="WormBase" id="SRAE_X000097200">
    <property type="protein sequence ID" value="SRP04224"/>
    <property type="gene ID" value="WBGene00266535"/>
</dbReference>
<keyword evidence="5 12" id="KW-0808">Transferase</keyword>
<keyword evidence="6 12" id="KW-0812">Transmembrane</keyword>
<evidence type="ECO:0000313" key="17">
    <source>
        <dbReference type="WBParaSite" id="SRAE_X000097200.1"/>
    </source>
</evidence>
<proteinExistence type="inferred from homology"/>
<evidence type="ECO:0000256" key="12">
    <source>
        <dbReference type="RuleBase" id="RU003832"/>
    </source>
</evidence>
<evidence type="ECO:0000313" key="15">
    <source>
        <dbReference type="EMBL" id="CEF71649.1"/>
    </source>
</evidence>
<keyword evidence="10" id="KW-0472">Membrane</keyword>
<evidence type="ECO:0000259" key="13">
    <source>
        <dbReference type="Pfam" id="PF00852"/>
    </source>
</evidence>
<dbReference type="CTD" id="36384029"/>
<dbReference type="GO" id="GO:0008417">
    <property type="term" value="F:fucosyltransferase activity"/>
    <property type="evidence" value="ECO:0007669"/>
    <property type="project" value="InterPro"/>
</dbReference>
<dbReference type="SUPFAM" id="SSF53756">
    <property type="entry name" value="UDP-Glycosyltransferase/glycogen phosphorylase"/>
    <property type="match status" value="1"/>
</dbReference>
<keyword evidence="16" id="KW-1185">Reference proteome</keyword>
<dbReference type="PANTHER" id="PTHR48438">
    <property type="entry name" value="ALPHA-(1,3)-FUCOSYLTRANSFERASE C-RELATED"/>
    <property type="match status" value="1"/>
</dbReference>
<name>A0A090LVG4_STRRB</name>
<dbReference type="OMA" id="FWLVSNC"/>
<dbReference type="InterPro" id="IPR038577">
    <property type="entry name" value="GT10-like_C_sf"/>
</dbReference>
<dbReference type="Proteomes" id="UP000035682">
    <property type="component" value="Unplaced"/>
</dbReference>
<evidence type="ECO:0000256" key="8">
    <source>
        <dbReference type="ARBA" id="ARBA00022989"/>
    </source>
</evidence>
<dbReference type="WBParaSite" id="SRAE_X000097200.1">
    <property type="protein sequence ID" value="SRAE_X000097200.1"/>
    <property type="gene ID" value="WBGene00266535"/>
</dbReference>
<dbReference type="STRING" id="34506.A0A090LVG4"/>
<dbReference type="Pfam" id="PF17039">
    <property type="entry name" value="Glyco_tran_10_N"/>
    <property type="match status" value="1"/>
</dbReference>
<dbReference type="Pfam" id="PF00852">
    <property type="entry name" value="Glyco_transf_10"/>
    <property type="match status" value="1"/>
</dbReference>
<gene>
    <name evidence="15 17 18" type="ORF">SRAE_X000097200</name>
</gene>
<evidence type="ECO:0000313" key="18">
    <source>
        <dbReference type="WormBase" id="SRAE_X000097200"/>
    </source>
</evidence>
<feature type="domain" description="Fucosyltransferase C-terminal" evidence="13">
    <location>
        <begin position="159"/>
        <end position="332"/>
    </location>
</feature>
<organism evidence="15">
    <name type="scientific">Strongyloides ratti</name>
    <name type="common">Parasitic roundworm</name>
    <dbReference type="NCBI Taxonomy" id="34506"/>
    <lineage>
        <taxon>Eukaryota</taxon>
        <taxon>Metazoa</taxon>
        <taxon>Ecdysozoa</taxon>
        <taxon>Nematoda</taxon>
        <taxon>Chromadorea</taxon>
        <taxon>Rhabditida</taxon>
        <taxon>Tylenchina</taxon>
        <taxon>Panagrolaimomorpha</taxon>
        <taxon>Strongyloidoidea</taxon>
        <taxon>Strongyloididae</taxon>
        <taxon>Strongyloides</taxon>
    </lineage>
</organism>
<evidence type="ECO:0000256" key="11">
    <source>
        <dbReference type="ARBA" id="ARBA00023180"/>
    </source>
</evidence>
<evidence type="ECO:0000256" key="6">
    <source>
        <dbReference type="ARBA" id="ARBA00022692"/>
    </source>
</evidence>
<evidence type="ECO:0000256" key="10">
    <source>
        <dbReference type="ARBA" id="ARBA00023136"/>
    </source>
</evidence>
<feature type="domain" description="Fucosyltransferase N-terminal" evidence="14">
    <location>
        <begin position="34"/>
        <end position="135"/>
    </location>
</feature>
<evidence type="ECO:0000256" key="5">
    <source>
        <dbReference type="ARBA" id="ARBA00022679"/>
    </source>
</evidence>
<dbReference type="InterPro" id="IPR001503">
    <property type="entry name" value="Glyco_trans_10"/>
</dbReference>
<comment type="pathway">
    <text evidence="2">Protein modification; protein glycosylation.</text>
</comment>
<dbReference type="UniPathway" id="UPA00378"/>
<dbReference type="EC" id="2.4.1.-" evidence="12"/>
<protein>
    <recommendedName>
        <fullName evidence="12">Fucosyltransferase</fullName>
        <ecNumber evidence="12">2.4.1.-</ecNumber>
    </recommendedName>
</protein>
<keyword evidence="11" id="KW-0325">Glycoprotein</keyword>
<dbReference type="EMBL" id="LN609530">
    <property type="protein sequence ID" value="CEF71649.1"/>
    <property type="molecule type" value="Genomic_DNA"/>
</dbReference>
<sequence>MISIAVIYIVYYLYWIDISKKYDKFIHKSISNDNKKQILFWTTFFGSNDLSNLQCKSLNCIITNDKSLFSTSDAVIFHFSDINHTNLPNRAFKLQKFIYFTMESPFSTNNYIAPRNYFNWLMSYNRKSDILFQYGSKWINVDENNNQRLDNNYKNILLNKKFKKIIGFISNCATNSGREYVIKKLSKYINIDIFGKCSNDIKKKNSCPSKNIECEKNLINSYYFYIALENALCNDYVTEKYWSRYMHNSVPIVMRRDIYINIGIPNSSLIAISDYKTSKEMVEHLNYLMNNPKEYLKYFEYRNKNITVMNWDQFNLVNGICALCNKLNDYASILSQERIDDVLKFYTSINNCTTPKNAITFLNDW</sequence>
<evidence type="ECO:0000259" key="14">
    <source>
        <dbReference type="Pfam" id="PF17039"/>
    </source>
</evidence>
<dbReference type="InterPro" id="IPR055270">
    <property type="entry name" value="Glyco_tran_10_C"/>
</dbReference>
<dbReference type="GeneID" id="36384029"/>
<dbReference type="AlphaFoldDB" id="A0A090LVG4"/>